<dbReference type="EMBL" id="JAEKFT010000016">
    <property type="protein sequence ID" value="MBT0962388.1"/>
    <property type="molecule type" value="Genomic_DNA"/>
</dbReference>
<keyword evidence="3" id="KW-1185">Reference proteome</keyword>
<feature type="transmembrane region" description="Helical" evidence="1">
    <location>
        <begin position="76"/>
        <end position="95"/>
    </location>
</feature>
<accession>A0A944DGF9</accession>
<keyword evidence="1" id="KW-0472">Membrane</keyword>
<protein>
    <submittedName>
        <fullName evidence="2">Uncharacterized protein</fullName>
    </submittedName>
</protein>
<feature type="transmembrane region" description="Helical" evidence="1">
    <location>
        <begin position="7"/>
        <end position="26"/>
    </location>
</feature>
<reference evidence="3" key="1">
    <citation type="journal article" date="2022" name="ISME J.">
        <title>Genetic and phylogenetic analysis of dissimilatory iodate-reducing bacteria identifies potential niches across the world's oceans.</title>
        <authorList>
            <person name="Reyes-Umana V."/>
            <person name="Henning Z."/>
            <person name="Lee K."/>
            <person name="Barnum T.P."/>
            <person name="Coates J.D."/>
        </authorList>
    </citation>
    <scope>NUCLEOTIDE SEQUENCE [LARGE SCALE GENOMIC DNA]</scope>
    <source>
        <strain evidence="3">IR12</strain>
    </source>
</reference>
<organism evidence="2 3">
    <name type="scientific">Denitromonas iodatirespirans</name>
    <dbReference type="NCBI Taxonomy" id="2795389"/>
    <lineage>
        <taxon>Bacteria</taxon>
        <taxon>Pseudomonadati</taxon>
        <taxon>Pseudomonadota</taxon>
        <taxon>Betaproteobacteria</taxon>
        <taxon>Rhodocyclales</taxon>
        <taxon>Zoogloeaceae</taxon>
        <taxon>Denitromonas</taxon>
    </lineage>
</organism>
<evidence type="ECO:0000313" key="2">
    <source>
        <dbReference type="EMBL" id="MBT0962388.1"/>
    </source>
</evidence>
<keyword evidence="1" id="KW-1133">Transmembrane helix</keyword>
<keyword evidence="1" id="KW-0812">Transmembrane</keyword>
<gene>
    <name evidence="2" type="ORF">I8J34_14500</name>
</gene>
<proteinExistence type="predicted"/>
<dbReference type="RefSeq" id="WP_214362337.1">
    <property type="nucleotide sequence ID" value="NZ_JAEKFT010000016.1"/>
</dbReference>
<evidence type="ECO:0000256" key="1">
    <source>
        <dbReference type="SAM" id="Phobius"/>
    </source>
</evidence>
<sequence>MRRVATLFICASIVPAVMYWVVWFFFEQEERRSIIAVVDPFFRGLVIVSVAVLYLIEMGAKSGRVKKVVRSDEITAALLGIIASFYFFFFIVEWGR</sequence>
<comment type="caution">
    <text evidence="2">The sequence shown here is derived from an EMBL/GenBank/DDBJ whole genome shotgun (WGS) entry which is preliminary data.</text>
</comment>
<dbReference type="AlphaFoldDB" id="A0A944DGF9"/>
<evidence type="ECO:0000313" key="3">
    <source>
        <dbReference type="Proteomes" id="UP000694660"/>
    </source>
</evidence>
<name>A0A944DGF9_DENI1</name>
<feature type="transmembrane region" description="Helical" evidence="1">
    <location>
        <begin position="32"/>
        <end position="56"/>
    </location>
</feature>
<dbReference type="Proteomes" id="UP000694660">
    <property type="component" value="Unassembled WGS sequence"/>
</dbReference>